<evidence type="ECO:0008006" key="4">
    <source>
        <dbReference type="Google" id="ProtNLM"/>
    </source>
</evidence>
<feature type="transmembrane region" description="Helical" evidence="1">
    <location>
        <begin position="240"/>
        <end position="262"/>
    </location>
</feature>
<dbReference type="InterPro" id="IPR036770">
    <property type="entry name" value="Ankyrin_rpt-contain_sf"/>
</dbReference>
<organism evidence="2 3">
    <name type="scientific">Wolbachia pipientis</name>
    <dbReference type="NCBI Taxonomy" id="955"/>
    <lineage>
        <taxon>Bacteria</taxon>
        <taxon>Pseudomonadati</taxon>
        <taxon>Pseudomonadota</taxon>
        <taxon>Alphaproteobacteria</taxon>
        <taxon>Rickettsiales</taxon>
        <taxon>Anaplasmataceae</taxon>
        <taxon>Wolbachieae</taxon>
        <taxon>Wolbachia</taxon>
    </lineage>
</organism>
<sequence>MTYEEIKEIVTQNPDITAEEFGEKLKENRINIKRANKYHYTLLGHIVNSEGPNITDNTNDRAIFLQIIKLLTDLKTKGNTGQLKYVKAGLSEAITTKQADVVRIFLDSGKFNEEEKFDALLCAVTQKYVQGVKLLLGHVNDENVQKALKVAMDKEQTTQVEEIIQVLLNFITPETPNVEENGAKPCSSNGSIGSRPVATAPPVSTKYKESKKDFYTSLTKDIVGVVITGLFIAAAVMVPYVAGAVVCGVIAALVAIGTGLHIKNSTWPSYREIKENEIGYVSSKTEQTLRFEKNLH</sequence>
<reference evidence="2 3" key="1">
    <citation type="journal article" date="2020" name="Mol. Biol. Evol.">
        <title>Life and death of selfish genes: comparative genomics reveals the dynamic evolution of cytoplasmic incompatibility.</title>
        <authorList>
            <person name="Martinez J."/>
            <person name="Klasson L."/>
            <person name="Welch J."/>
            <person name="Jiggins F.M."/>
        </authorList>
    </citation>
    <scope>NUCLEOTIDE SEQUENCE [LARGE SCALE GENOMIC DNA]</scope>
    <source>
        <strain evidence="2">WNik</strain>
    </source>
</reference>
<protein>
    <recommendedName>
        <fullName evidence="4">Ankyrin repeat domain-containing protein</fullName>
    </recommendedName>
</protein>
<accession>A0A7G5CD12</accession>
<dbReference type="Proteomes" id="UP000515596">
    <property type="component" value="Chromosome"/>
</dbReference>
<keyword evidence="1" id="KW-0812">Transmembrane</keyword>
<evidence type="ECO:0000256" key="1">
    <source>
        <dbReference type="SAM" id="Phobius"/>
    </source>
</evidence>
<proteinExistence type="predicted"/>
<keyword evidence="1" id="KW-1133">Transmembrane helix</keyword>
<dbReference type="EMBL" id="CP050530">
    <property type="protein sequence ID" value="QMV47096.1"/>
    <property type="molecule type" value="Genomic_DNA"/>
</dbReference>
<evidence type="ECO:0000313" key="3">
    <source>
        <dbReference type="Proteomes" id="UP000515596"/>
    </source>
</evidence>
<gene>
    <name evidence="2" type="ORF">HC356_03430</name>
</gene>
<keyword evidence="1" id="KW-0472">Membrane</keyword>
<dbReference type="Gene3D" id="1.25.40.20">
    <property type="entry name" value="Ankyrin repeat-containing domain"/>
    <property type="match status" value="1"/>
</dbReference>
<name>A0A7G5CD12_WOLPI</name>
<dbReference type="AlphaFoldDB" id="A0A7G5CD12"/>
<evidence type="ECO:0000313" key="2">
    <source>
        <dbReference type="EMBL" id="QMV47096.1"/>
    </source>
</evidence>
<dbReference type="RefSeq" id="WP_182182802.1">
    <property type="nucleotide sequence ID" value="NZ_CP050530.1"/>
</dbReference>
<feature type="transmembrane region" description="Helical" evidence="1">
    <location>
        <begin position="214"/>
        <end position="234"/>
    </location>
</feature>